<organism evidence="3 4">
    <name type="scientific">Sphaerobolus stellatus (strain SS14)</name>
    <dbReference type="NCBI Taxonomy" id="990650"/>
    <lineage>
        <taxon>Eukaryota</taxon>
        <taxon>Fungi</taxon>
        <taxon>Dikarya</taxon>
        <taxon>Basidiomycota</taxon>
        <taxon>Agaricomycotina</taxon>
        <taxon>Agaricomycetes</taxon>
        <taxon>Phallomycetidae</taxon>
        <taxon>Geastrales</taxon>
        <taxon>Sphaerobolaceae</taxon>
        <taxon>Sphaerobolus</taxon>
    </lineage>
</organism>
<feature type="transmembrane region" description="Helical" evidence="1">
    <location>
        <begin position="237"/>
        <end position="255"/>
    </location>
</feature>
<gene>
    <name evidence="3" type="ORF">M422DRAFT_191809</name>
</gene>
<accession>A0A0C9UC82</accession>
<keyword evidence="2" id="KW-0732">Signal</keyword>
<proteinExistence type="predicted"/>
<feature type="transmembrane region" description="Helical" evidence="1">
    <location>
        <begin position="399"/>
        <end position="424"/>
    </location>
</feature>
<dbReference type="AlphaFoldDB" id="A0A0C9UC82"/>
<dbReference type="HOGENOM" id="CLU_015738_0_0_1"/>
<name>A0A0C9UC82_SPHS4</name>
<dbReference type="EMBL" id="KN837359">
    <property type="protein sequence ID" value="KIJ26742.1"/>
    <property type="molecule type" value="Genomic_DNA"/>
</dbReference>
<sequence length="516" mass="57398">MHISPTSLLAILCFGTLITAQTNFTQCLQDVRSGMYGNGTDVGGTDNAGNPVDVQKATGVTYKLCIRACGAGQEPFQWPTFSQQFSSWVLPWLALISQLPFGTNDIPTNLESVLLALGSPVLAAYSVALTVLNGRWVAARFKHRDYEWPSRLYIVRALSSLQQAPLRIDKGSMLSSLIILPQNDKWWEELVARLDYTHTWSISAVTSIIWVVVAYILTVADSFVGNISDTVNFDGQAIGSLWLWLLPIVTGWLQISPKCDSDKVKEAIKRSNEMAWVATPNGEPVLATSLHRRCALWLELGHGDALREDERCTAPIYNYSRLFQWVQQVEQVSNIVRNASHHVSDYTPVTPYQAWIPEEHGKIHPKNRIGILSHVLNYGSGRPLLHGSTPLPPSHISRVLLASAMALALQWGTTGATIVTIWFTPTVGLGCCSASYLIYGVVSTIIWFLMLLSSIISHYVLNDVHSRHPVPSATSLRVFAILLRKVAKFMAYSNSVWVLLTCFFQFTNVFDRCYCN</sequence>
<feature type="transmembrane region" description="Helical" evidence="1">
    <location>
        <begin position="113"/>
        <end position="134"/>
    </location>
</feature>
<dbReference type="Proteomes" id="UP000054279">
    <property type="component" value="Unassembled WGS sequence"/>
</dbReference>
<feature type="transmembrane region" description="Helical" evidence="1">
    <location>
        <begin position="436"/>
        <end position="461"/>
    </location>
</feature>
<protein>
    <submittedName>
        <fullName evidence="3">Unplaced genomic scaffold SPHSTscaffold_284, whole genome shotgun sequence</fullName>
    </submittedName>
</protein>
<evidence type="ECO:0000256" key="1">
    <source>
        <dbReference type="SAM" id="Phobius"/>
    </source>
</evidence>
<reference evidence="3 4" key="1">
    <citation type="submission" date="2014-06" db="EMBL/GenBank/DDBJ databases">
        <title>Evolutionary Origins and Diversification of the Mycorrhizal Mutualists.</title>
        <authorList>
            <consortium name="DOE Joint Genome Institute"/>
            <consortium name="Mycorrhizal Genomics Consortium"/>
            <person name="Kohler A."/>
            <person name="Kuo A."/>
            <person name="Nagy L.G."/>
            <person name="Floudas D."/>
            <person name="Copeland A."/>
            <person name="Barry K.W."/>
            <person name="Cichocki N."/>
            <person name="Veneault-Fourrey C."/>
            <person name="LaButti K."/>
            <person name="Lindquist E.A."/>
            <person name="Lipzen A."/>
            <person name="Lundell T."/>
            <person name="Morin E."/>
            <person name="Murat C."/>
            <person name="Riley R."/>
            <person name="Ohm R."/>
            <person name="Sun H."/>
            <person name="Tunlid A."/>
            <person name="Henrissat B."/>
            <person name="Grigoriev I.V."/>
            <person name="Hibbett D.S."/>
            <person name="Martin F."/>
        </authorList>
    </citation>
    <scope>NUCLEOTIDE SEQUENCE [LARGE SCALE GENOMIC DNA]</scope>
    <source>
        <strain evidence="3 4">SS14</strain>
    </source>
</reference>
<evidence type="ECO:0000313" key="3">
    <source>
        <dbReference type="EMBL" id="KIJ26742.1"/>
    </source>
</evidence>
<keyword evidence="1" id="KW-0812">Transmembrane</keyword>
<dbReference type="OrthoDB" id="5392263at2759"/>
<keyword evidence="1" id="KW-1133">Transmembrane helix</keyword>
<evidence type="ECO:0000313" key="4">
    <source>
        <dbReference type="Proteomes" id="UP000054279"/>
    </source>
</evidence>
<feature type="chain" id="PRO_5002204702" evidence="2">
    <location>
        <begin position="21"/>
        <end position="516"/>
    </location>
</feature>
<feature type="signal peptide" evidence="2">
    <location>
        <begin position="1"/>
        <end position="20"/>
    </location>
</feature>
<feature type="transmembrane region" description="Helical" evidence="1">
    <location>
        <begin position="199"/>
        <end position="217"/>
    </location>
</feature>
<keyword evidence="1" id="KW-0472">Membrane</keyword>
<feature type="non-terminal residue" evidence="3">
    <location>
        <position position="516"/>
    </location>
</feature>
<keyword evidence="4" id="KW-1185">Reference proteome</keyword>
<evidence type="ECO:0000256" key="2">
    <source>
        <dbReference type="SAM" id="SignalP"/>
    </source>
</evidence>